<dbReference type="Gene3D" id="3.60.21.10">
    <property type="match status" value="1"/>
</dbReference>
<comment type="caution">
    <text evidence="7">The sequence shown here is derived from an EMBL/GenBank/DDBJ whole genome shotgun (WGS) entry which is preliminary data.</text>
</comment>
<evidence type="ECO:0000256" key="1">
    <source>
        <dbReference type="ARBA" id="ARBA00010555"/>
    </source>
</evidence>
<feature type="domain" description="Calcineurin-like phosphoesterase" evidence="6">
    <location>
        <begin position="4"/>
        <end position="188"/>
    </location>
</feature>
<dbReference type="CDD" id="cd00840">
    <property type="entry name" value="MPP_Mre11_N"/>
    <property type="match status" value="1"/>
</dbReference>
<evidence type="ECO:0000256" key="5">
    <source>
        <dbReference type="ARBA" id="ARBA00022839"/>
    </source>
</evidence>
<protein>
    <recommendedName>
        <fullName evidence="2">Nuclease SbcCD subunit D</fullName>
    </recommendedName>
</protein>
<keyword evidence="3" id="KW-0540">Nuclease</keyword>
<comment type="similarity">
    <text evidence="1">Belongs to the SbcD family.</text>
</comment>
<dbReference type="EMBL" id="VIRV01000013">
    <property type="protein sequence ID" value="MBY0759283.1"/>
    <property type="molecule type" value="Genomic_DNA"/>
</dbReference>
<proteinExistence type="inferred from homology"/>
<evidence type="ECO:0000256" key="2">
    <source>
        <dbReference type="ARBA" id="ARBA00013365"/>
    </source>
</evidence>
<keyword evidence="5 7" id="KW-0269">Exonuclease</keyword>
<dbReference type="Pfam" id="PF00149">
    <property type="entry name" value="Metallophos"/>
    <property type="match status" value="1"/>
</dbReference>
<organism evidence="7 8">
    <name type="scientific">Sellimonas caecigallum</name>
    <dbReference type="NCBI Taxonomy" id="2592333"/>
    <lineage>
        <taxon>Bacteria</taxon>
        <taxon>Bacillati</taxon>
        <taxon>Bacillota</taxon>
        <taxon>Clostridia</taxon>
        <taxon>Lachnospirales</taxon>
        <taxon>Lachnospiraceae</taxon>
        <taxon>Sellimonas</taxon>
    </lineage>
</organism>
<evidence type="ECO:0000256" key="4">
    <source>
        <dbReference type="ARBA" id="ARBA00022801"/>
    </source>
</evidence>
<evidence type="ECO:0000256" key="3">
    <source>
        <dbReference type="ARBA" id="ARBA00022722"/>
    </source>
</evidence>
<dbReference type="GO" id="GO:0004527">
    <property type="term" value="F:exonuclease activity"/>
    <property type="evidence" value="ECO:0007669"/>
    <property type="project" value="UniProtKB-KW"/>
</dbReference>
<evidence type="ECO:0000313" key="8">
    <source>
        <dbReference type="Proteomes" id="UP000779049"/>
    </source>
</evidence>
<accession>A0ABS7L8G2</accession>
<dbReference type="PANTHER" id="PTHR30337:SF0">
    <property type="entry name" value="NUCLEASE SBCCD SUBUNIT D"/>
    <property type="match status" value="1"/>
</dbReference>
<keyword evidence="8" id="KW-1185">Reference proteome</keyword>
<dbReference type="InterPro" id="IPR004843">
    <property type="entry name" value="Calcineurin-like_PHP"/>
</dbReference>
<gene>
    <name evidence="7" type="ORF">FLB61_09335</name>
</gene>
<name>A0ABS7L8G2_9FIRM</name>
<dbReference type="PANTHER" id="PTHR30337">
    <property type="entry name" value="COMPONENT OF ATP-DEPENDENT DSDNA EXONUCLEASE"/>
    <property type="match status" value="1"/>
</dbReference>
<dbReference type="Proteomes" id="UP000779049">
    <property type="component" value="Unassembled WGS sequence"/>
</dbReference>
<sequence length="354" mass="40728">MKVKFIHTADVHLGVRPDAGKAYTKNRPEEIWRSFERLISLCEREKTDLLVIAGDLFHRQPLLREMKEVNALFARLTHTKVVLVAGNHDFVKQDSYYRSFRWARNVFPLLGKEMQKIEFPELRTAVSGFSYWDREYREGIRDSWKCRRTQDTEILILHGGDEKHLPFRKRETELLGYDYVALGHIHKPDQKEQKSSYCGALEPTDPNDTGDHGFILGAAANGLVKTRFVPFASRKYIHLDIQADEKMTGSLLRDTIREKIEEQGIENMYRVEITGFRDPDIEFAAASMDPYGNVIDVLDFTNPSYDFGKLSAVNKGNLLGRFIQSFEKEGEDGLLEEMALYEGVKALLETKRGS</sequence>
<dbReference type="InterPro" id="IPR050535">
    <property type="entry name" value="DNA_Repair-Maintenance_Comp"/>
</dbReference>
<keyword evidence="4" id="KW-0378">Hydrolase</keyword>
<evidence type="ECO:0000313" key="7">
    <source>
        <dbReference type="EMBL" id="MBY0759283.1"/>
    </source>
</evidence>
<dbReference type="InterPro" id="IPR029052">
    <property type="entry name" value="Metallo-depent_PP-like"/>
</dbReference>
<evidence type="ECO:0000259" key="6">
    <source>
        <dbReference type="Pfam" id="PF00149"/>
    </source>
</evidence>
<reference evidence="7 8" key="1">
    <citation type="journal article" date="2020" name="New Microbes New Infect">
        <title>Sellimonas caecigallum sp. nov., description and genome sequence of a new member of the Sellimonas genus isolated from the cecum of feral chicken.</title>
        <authorList>
            <person name="Wongkuna S."/>
            <person name="Ghimire S."/>
            <person name="Antony L."/>
            <person name="Chankhamhaengdecha S."/>
            <person name="Janvilisri T."/>
            <person name="Scaria J."/>
        </authorList>
    </citation>
    <scope>NUCLEOTIDE SEQUENCE [LARGE SCALE GENOMIC DNA]</scope>
    <source>
        <strain evidence="7 8">SW451</strain>
    </source>
</reference>
<dbReference type="InterPro" id="IPR041796">
    <property type="entry name" value="Mre11_N"/>
</dbReference>
<dbReference type="SUPFAM" id="SSF56300">
    <property type="entry name" value="Metallo-dependent phosphatases"/>
    <property type="match status" value="1"/>
</dbReference>